<feature type="domain" description="Chromo" evidence="3">
    <location>
        <begin position="58"/>
        <end position="116"/>
    </location>
</feature>
<evidence type="ECO:0000313" key="4">
    <source>
        <dbReference type="EMBL" id="CAA7270476.1"/>
    </source>
</evidence>
<organism evidence="4 5">
    <name type="scientific">Cyclocybe aegerita</name>
    <name type="common">Black poplar mushroom</name>
    <name type="synonym">Agrocybe aegerita</name>
    <dbReference type="NCBI Taxonomy" id="1973307"/>
    <lineage>
        <taxon>Eukaryota</taxon>
        <taxon>Fungi</taxon>
        <taxon>Dikarya</taxon>
        <taxon>Basidiomycota</taxon>
        <taxon>Agaricomycotina</taxon>
        <taxon>Agaricomycetes</taxon>
        <taxon>Agaricomycetidae</taxon>
        <taxon>Agaricales</taxon>
        <taxon>Agaricineae</taxon>
        <taxon>Bolbitiaceae</taxon>
        <taxon>Cyclocybe</taxon>
    </lineage>
</organism>
<name>A0A8S0X0S1_CYCAE</name>
<feature type="region of interest" description="Disordered" evidence="2">
    <location>
        <begin position="102"/>
        <end position="263"/>
    </location>
</feature>
<feature type="coiled-coil region" evidence="1">
    <location>
        <begin position="1270"/>
        <end position="1311"/>
    </location>
</feature>
<feature type="region of interest" description="Disordered" evidence="2">
    <location>
        <begin position="505"/>
        <end position="847"/>
    </location>
</feature>
<feature type="compositionally biased region" description="Low complexity" evidence="2">
    <location>
        <begin position="165"/>
        <end position="175"/>
    </location>
</feature>
<feature type="compositionally biased region" description="Acidic residues" evidence="2">
    <location>
        <begin position="813"/>
        <end position="823"/>
    </location>
</feature>
<feature type="compositionally biased region" description="Basic and acidic residues" evidence="2">
    <location>
        <begin position="968"/>
        <end position="978"/>
    </location>
</feature>
<feature type="compositionally biased region" description="Acidic residues" evidence="2">
    <location>
        <begin position="900"/>
        <end position="911"/>
    </location>
</feature>
<keyword evidence="5" id="KW-1185">Reference proteome</keyword>
<feature type="compositionally biased region" description="Polar residues" evidence="2">
    <location>
        <begin position="633"/>
        <end position="643"/>
    </location>
</feature>
<feature type="region of interest" description="Disordered" evidence="2">
    <location>
        <begin position="873"/>
        <end position="1073"/>
    </location>
</feature>
<evidence type="ECO:0000256" key="2">
    <source>
        <dbReference type="SAM" id="MobiDB-lite"/>
    </source>
</evidence>
<comment type="caution">
    <text evidence="4">The sequence shown here is derived from an EMBL/GenBank/DDBJ whole genome shotgun (WGS) entry which is preliminary data.</text>
</comment>
<dbReference type="CDD" id="cd00024">
    <property type="entry name" value="CD_CSD"/>
    <property type="match status" value="1"/>
</dbReference>
<dbReference type="OrthoDB" id="3647690at2759"/>
<sequence>MPEPIWSQPSQLYVPFSSRLLLENRYSWALEMSDSEVDLLSDPSQKFIPQEDDEETLWEVTEILDEKKTQYKVRWKGNDPKTMKPWKPSWVAKHDCTDDLVREWKRKKQEKQQRKSAAKRGRTSTASKRASTASTVKQPLSKATILSTSTRTTVDEATNRRRRSNAATSRSTETATPKKPTRDAMHEDEEENEIIQPQKPTKAQKGTKRKRVEANSANSSANQVSGRGGTVDVEVSDDAGTTKKGKTPVPASRPSKKRKVEVSGFSLATASILAIRQEEDEEEERMVEDALSEGLPSPTRNLEHDMNIEEHFVYPDEQDVVEPEEPQPTKNKGKGKARAVPDDEEDDEDESPKATKARPFSSKRKSPLFRASTPPSPPPERRIGPPKGKRPSQANGTSKSNSRSKSTSKEAEAPPSKKPAQTVKKPRVGTERPYNLGSETEHDAPGLEWFTLEQDSPLAMHSALKLAPANGSFWEAPVSSPQREPVLSPAAWQRLEQFDVDVGLKKAKRKAASESDDGDGDEVEILQERERADEEDRRSHSTSSKGPYPPVSSRHYDKPTSSTSKNPPPNSNTQRRPTNAHTNSYITDVVPETDQEQSQSQSQEKEQPPANPPSTPQGKPTLKSRMKPRTPLSRHSSSAQIEDNANGKALRPIPMLSPSTFHPLMQLDSSLPDSIIESADSHEDNHHDGEEEDAPMSSIEQFDSPEKDKPMQGRKKVLLRKERVGDRKGKGKEKQRDENADIWDSEQVARRGQELAEAAKKKQRAKVRAEGRSSAEADEDEPHKRKKKSVDEIIARSRSRSESVGSSKHPAGDEQDEEEEEGVADASTTVVPSGSGPQVNDANAEAAPRLAAPVMAPPEHDLTTLQQMEDAYVDLSGGVDETIDNDYDANPAPVDLEDLRQEEEESTQDLMEEVRAAQMQQRPMQDVDMDAGWSAGPSKAAGPPKAAPQGDEDEEGEYRDDVSMVPEIHIENPSREPSTRSLSPEDDDPQPVQRMTRSRSRSKTPTVASSKASSKPKSTLQVPAVKGPSRRSAQPTTARSRSKSPNLKQQVEETIPESRLEEERSRSETLEQELTSIRKQLQQLKESTKSKDAETIKRLSEIQVLWNSEKAEWATERTQLIARAESANKSKDIETTKLVTELQALWAGEKAGWETERSQLIARLESATKGKESAEKDRDFFREQYGQASGFVNAIRDENKDLEKRAQIAEGQAESGVNLVKSTFQLRIKTLEDDAKVWRKMAEFAIEKDRRTNDDIRRRAAEEPGLRARCEEQEKDIDELHNHLELTEIELQEKEQDVSRVNAELMQWKKETTRLTGELNEALTKLDRIGRAGDEDSQGNGHEFVYRCQWRLDGNNEACPETFLTLAELEDHLFTGAHLRST</sequence>
<dbReference type="Gene3D" id="2.40.50.40">
    <property type="match status" value="1"/>
</dbReference>
<feature type="compositionally biased region" description="Basic and acidic residues" evidence="2">
    <location>
        <begin position="526"/>
        <end position="539"/>
    </location>
</feature>
<feature type="compositionally biased region" description="Basic and acidic residues" evidence="2">
    <location>
        <begin position="719"/>
        <end position="739"/>
    </location>
</feature>
<feature type="compositionally biased region" description="Basic and acidic residues" evidence="2">
    <location>
        <begin position="679"/>
        <end position="689"/>
    </location>
</feature>
<protein>
    <recommendedName>
        <fullName evidence="3">Chromo domain-containing protein</fullName>
    </recommendedName>
</protein>
<feature type="compositionally biased region" description="Acidic residues" evidence="2">
    <location>
        <begin position="514"/>
        <end position="525"/>
    </location>
</feature>
<accession>A0A8S0X0S1</accession>
<reference evidence="4 5" key="1">
    <citation type="submission" date="2020-01" db="EMBL/GenBank/DDBJ databases">
        <authorList>
            <person name="Gupta K D."/>
        </authorList>
    </citation>
    <scope>NUCLEOTIDE SEQUENCE [LARGE SCALE GENOMIC DNA]</scope>
</reference>
<feature type="compositionally biased region" description="Low complexity" evidence="2">
    <location>
        <begin position="1003"/>
        <end position="1019"/>
    </location>
</feature>
<dbReference type="EMBL" id="CACVBS010000090">
    <property type="protein sequence ID" value="CAA7270476.1"/>
    <property type="molecule type" value="Genomic_DNA"/>
</dbReference>
<proteinExistence type="predicted"/>
<feature type="compositionally biased region" description="Polar residues" evidence="2">
    <location>
        <begin position="826"/>
        <end position="841"/>
    </location>
</feature>
<evidence type="ECO:0000259" key="3">
    <source>
        <dbReference type="PROSITE" id="PS50013"/>
    </source>
</evidence>
<feature type="compositionally biased region" description="Acidic residues" evidence="2">
    <location>
        <begin position="316"/>
        <end position="325"/>
    </location>
</feature>
<dbReference type="Proteomes" id="UP000467700">
    <property type="component" value="Unassembled WGS sequence"/>
</dbReference>
<dbReference type="InterPro" id="IPR000953">
    <property type="entry name" value="Chromo/chromo_shadow_dom"/>
</dbReference>
<feature type="compositionally biased region" description="Low complexity" evidence="2">
    <location>
        <begin position="934"/>
        <end position="948"/>
    </location>
</feature>
<evidence type="ECO:0000313" key="5">
    <source>
        <dbReference type="Proteomes" id="UP000467700"/>
    </source>
</evidence>
<feature type="compositionally biased region" description="Basic and acidic residues" evidence="2">
    <location>
        <begin position="1056"/>
        <end position="1069"/>
    </location>
</feature>
<feature type="compositionally biased region" description="Basic and acidic residues" evidence="2">
    <location>
        <begin position="789"/>
        <end position="801"/>
    </location>
</feature>
<feature type="compositionally biased region" description="Polar residues" evidence="2">
    <location>
        <begin position="574"/>
        <end position="586"/>
    </location>
</feature>
<feature type="compositionally biased region" description="Basic and acidic residues" evidence="2">
    <location>
        <begin position="747"/>
        <end position="760"/>
    </location>
</feature>
<feature type="region of interest" description="Disordered" evidence="2">
    <location>
        <begin position="275"/>
        <end position="447"/>
    </location>
</feature>
<feature type="compositionally biased region" description="Basic and acidic residues" evidence="2">
    <location>
        <begin position="301"/>
        <end position="314"/>
    </location>
</feature>
<keyword evidence="1" id="KW-0175">Coiled coil</keyword>
<evidence type="ECO:0000256" key="1">
    <source>
        <dbReference type="SAM" id="Coils"/>
    </source>
</evidence>
<feature type="compositionally biased region" description="Basic residues" evidence="2">
    <location>
        <begin position="104"/>
        <end position="122"/>
    </location>
</feature>
<feature type="compositionally biased region" description="Low complexity" evidence="2">
    <location>
        <begin position="123"/>
        <end position="135"/>
    </location>
</feature>
<dbReference type="PROSITE" id="PS50013">
    <property type="entry name" value="CHROMO_2"/>
    <property type="match status" value="1"/>
</dbReference>
<feature type="compositionally biased region" description="Polar residues" evidence="2">
    <location>
        <begin position="1031"/>
        <end position="1049"/>
    </location>
</feature>
<gene>
    <name evidence="4" type="ORF">AAE3_LOCUS12726</name>
</gene>